<dbReference type="GeneID" id="113501827"/>
<dbReference type="InterPro" id="IPR036420">
    <property type="entry name" value="BRCT_dom_sf"/>
</dbReference>
<dbReference type="KEGG" id="tnl:113501827"/>
<dbReference type="AlphaFoldDB" id="A0A7E5WE12"/>
<dbReference type="SUPFAM" id="SSF52113">
    <property type="entry name" value="BRCT domain"/>
    <property type="match status" value="3"/>
</dbReference>
<feature type="compositionally biased region" description="Basic and acidic residues" evidence="1">
    <location>
        <begin position="220"/>
        <end position="229"/>
    </location>
</feature>
<feature type="region of interest" description="Disordered" evidence="1">
    <location>
        <begin position="198"/>
        <end position="294"/>
    </location>
</feature>
<dbReference type="PANTHER" id="PTHR14625:SF3">
    <property type="entry name" value="MICROCEPHALIN"/>
    <property type="match status" value="1"/>
</dbReference>
<dbReference type="SMART" id="SM00292">
    <property type="entry name" value="BRCT"/>
    <property type="match status" value="3"/>
</dbReference>
<name>A0A7E5WE12_TRINI</name>
<gene>
    <name evidence="4" type="primary">LOC113501827</name>
</gene>
<accession>A0A7E5WE12</accession>
<dbReference type="Gene3D" id="3.40.50.10190">
    <property type="entry name" value="BRCT domain"/>
    <property type="match status" value="2"/>
</dbReference>
<reference evidence="4" key="1">
    <citation type="submission" date="2025-08" db="UniProtKB">
        <authorList>
            <consortium name="RefSeq"/>
        </authorList>
    </citation>
    <scope>IDENTIFICATION</scope>
</reference>
<dbReference type="InterPro" id="IPR001357">
    <property type="entry name" value="BRCT_dom"/>
</dbReference>
<evidence type="ECO:0000256" key="1">
    <source>
        <dbReference type="SAM" id="MobiDB-lite"/>
    </source>
</evidence>
<proteinExistence type="predicted"/>
<feature type="compositionally biased region" description="Polar residues" evidence="1">
    <location>
        <begin position="65"/>
        <end position="75"/>
    </location>
</feature>
<feature type="region of interest" description="Disordered" evidence="1">
    <location>
        <begin position="506"/>
        <end position="528"/>
    </location>
</feature>
<organism evidence="3 4">
    <name type="scientific">Trichoplusia ni</name>
    <name type="common">Cabbage looper</name>
    <dbReference type="NCBI Taxonomy" id="7111"/>
    <lineage>
        <taxon>Eukaryota</taxon>
        <taxon>Metazoa</taxon>
        <taxon>Ecdysozoa</taxon>
        <taxon>Arthropoda</taxon>
        <taxon>Hexapoda</taxon>
        <taxon>Insecta</taxon>
        <taxon>Pterygota</taxon>
        <taxon>Neoptera</taxon>
        <taxon>Endopterygota</taxon>
        <taxon>Lepidoptera</taxon>
        <taxon>Glossata</taxon>
        <taxon>Ditrysia</taxon>
        <taxon>Noctuoidea</taxon>
        <taxon>Noctuidae</taxon>
        <taxon>Plusiinae</taxon>
        <taxon>Trichoplusia</taxon>
    </lineage>
</organism>
<dbReference type="CDD" id="cd00027">
    <property type="entry name" value="BRCT"/>
    <property type="match status" value="1"/>
</dbReference>
<dbReference type="OrthoDB" id="2384350at2759"/>
<dbReference type="RefSeq" id="XP_026738910.1">
    <property type="nucleotide sequence ID" value="XM_026883109.1"/>
</dbReference>
<feature type="domain" description="BRCT" evidence="2">
    <location>
        <begin position="78"/>
        <end position="167"/>
    </location>
</feature>
<dbReference type="PROSITE" id="PS50172">
    <property type="entry name" value="BRCT"/>
    <property type="match status" value="1"/>
</dbReference>
<feature type="region of interest" description="Disordered" evidence="1">
    <location>
        <begin position="35"/>
        <end position="75"/>
    </location>
</feature>
<dbReference type="InParanoid" id="A0A7E5WE12"/>
<dbReference type="GO" id="GO:0000278">
    <property type="term" value="P:mitotic cell cycle"/>
    <property type="evidence" value="ECO:0007669"/>
    <property type="project" value="TreeGrafter"/>
</dbReference>
<sequence>MNKENSRNAAGLRRSAIAERIRLREEWSALKEVDTATTSKAQTEVKKAVRCRTTPAVSSKRKPHTASQKKGSQRMMQVTSDVLRGVVALVDVGGESRALPLRCALTALGATVVIEWSPLVTHLVWTDAGSRATRSRARALACGLVSPLWVEACAAAARRLPERRFPAAPRASDLPSPRTLRQLLKKAERENVPLIDLLSDSKEDNNNCPKLRISSETDTSTDKSHDSSREAIGIESRVNTAPRGQGSPVRGGKSRRKLFTHKEGELATSGDETEDERTGRNKLQNSKITQRDRRDLARAERMAKKLLAECNTQRNQPAQQTQNTMKPKIVLTGMSRQERQAVTRAIQSLNGCIQKTVNKRTTHVLLGSCRNTTSCSNHPSNITGVASHCDLSKSSCWPDAADRSARTARALAGAARGCRVLHARWAAACAAQGGWLRPHGYEVQHLNKISQKARVERSALGLQRSEYAYDVFNGMRIHITQEADQRDAAIELITLCGGIVHNGAQDGGPTAKNTQNGRPLQDGSQNGRRMQDGVEYDVIVGSRPGEVNSKWVFDSVAVARMRTTRRYINMNSFHELQNSWGG</sequence>
<dbReference type="PANTHER" id="PTHR14625">
    <property type="entry name" value="MICROCEPHALIN"/>
    <property type="match status" value="1"/>
</dbReference>
<protein>
    <submittedName>
        <fullName evidence="4">Uncharacterized protein LOC113501827 isoform X1</fullName>
    </submittedName>
</protein>
<evidence type="ECO:0000313" key="4">
    <source>
        <dbReference type="RefSeq" id="XP_026738910.1"/>
    </source>
</evidence>
<feature type="compositionally biased region" description="Polar residues" evidence="1">
    <location>
        <begin position="511"/>
        <end position="528"/>
    </location>
</feature>
<dbReference type="CDD" id="cd17716">
    <property type="entry name" value="BRCT_microcephalin_rpt1"/>
    <property type="match status" value="1"/>
</dbReference>
<dbReference type="Pfam" id="PF00533">
    <property type="entry name" value="BRCT"/>
    <property type="match status" value="1"/>
</dbReference>
<keyword evidence="3" id="KW-1185">Reference proteome</keyword>
<dbReference type="InterPro" id="IPR022047">
    <property type="entry name" value="Microcephalin-like"/>
</dbReference>
<dbReference type="Proteomes" id="UP000322000">
    <property type="component" value="Chromosome 16"/>
</dbReference>
<evidence type="ECO:0000259" key="2">
    <source>
        <dbReference type="PROSITE" id="PS50172"/>
    </source>
</evidence>
<evidence type="ECO:0000313" key="3">
    <source>
        <dbReference type="Proteomes" id="UP000322000"/>
    </source>
</evidence>